<dbReference type="PANTHER" id="PTHR31377:SF0">
    <property type="entry name" value="AGMATINE DEIMINASE-RELATED"/>
    <property type="match status" value="1"/>
</dbReference>
<keyword evidence="3" id="KW-1185">Reference proteome</keyword>
<dbReference type="GO" id="GO:0009446">
    <property type="term" value="P:putrescine biosynthetic process"/>
    <property type="evidence" value="ECO:0007669"/>
    <property type="project" value="InterPro"/>
</dbReference>
<evidence type="ECO:0000313" key="2">
    <source>
        <dbReference type="EMBL" id="PNH00858.1"/>
    </source>
</evidence>
<gene>
    <name evidence="2" type="ORF">TSOC_013295</name>
</gene>
<dbReference type="AlphaFoldDB" id="A0A2J7ZKR2"/>
<keyword evidence="1" id="KW-0378">Hydrolase</keyword>
<dbReference type="SUPFAM" id="SSF55909">
    <property type="entry name" value="Pentein"/>
    <property type="match status" value="1"/>
</dbReference>
<evidence type="ECO:0000256" key="1">
    <source>
        <dbReference type="ARBA" id="ARBA00022801"/>
    </source>
</evidence>
<reference evidence="2 3" key="1">
    <citation type="journal article" date="2017" name="Mol. Biol. Evol.">
        <title>The 4-celled Tetrabaena socialis nuclear genome reveals the essential components for genetic control of cell number at the origin of multicellularity in the volvocine lineage.</title>
        <authorList>
            <person name="Featherston J."/>
            <person name="Arakaki Y."/>
            <person name="Hanschen E.R."/>
            <person name="Ferris P.J."/>
            <person name="Michod R.E."/>
            <person name="Olson B.J.S.C."/>
            <person name="Nozaki H."/>
            <person name="Durand P.M."/>
        </authorList>
    </citation>
    <scope>NUCLEOTIDE SEQUENCE [LARGE SCALE GENOMIC DNA]</scope>
    <source>
        <strain evidence="2 3">NIES-571</strain>
    </source>
</reference>
<comment type="caution">
    <text evidence="2">The sequence shown here is derived from an EMBL/GenBank/DDBJ whole genome shotgun (WGS) entry which is preliminary data.</text>
</comment>
<accession>A0A2J7ZKR2</accession>
<organism evidence="2 3">
    <name type="scientific">Tetrabaena socialis</name>
    <dbReference type="NCBI Taxonomy" id="47790"/>
    <lineage>
        <taxon>Eukaryota</taxon>
        <taxon>Viridiplantae</taxon>
        <taxon>Chlorophyta</taxon>
        <taxon>core chlorophytes</taxon>
        <taxon>Chlorophyceae</taxon>
        <taxon>CS clade</taxon>
        <taxon>Chlamydomonadales</taxon>
        <taxon>Tetrabaenaceae</taxon>
        <taxon>Tetrabaena</taxon>
    </lineage>
</organism>
<dbReference type="Proteomes" id="UP000236333">
    <property type="component" value="Unassembled WGS sequence"/>
</dbReference>
<name>A0A2J7ZKR2_9CHLO</name>
<dbReference type="PANTHER" id="PTHR31377">
    <property type="entry name" value="AGMATINE DEIMINASE-RELATED"/>
    <property type="match status" value="1"/>
</dbReference>
<dbReference type="Pfam" id="PF04371">
    <property type="entry name" value="PAD_porph"/>
    <property type="match status" value="1"/>
</dbReference>
<sequence length="103" mass="11104">MYGNACRGRRANNIRVEAPDGEANGVHPDHIKKGYVPRIPGERLAASYINHYIANGGIVCPQFGGEQSKSDELALEVLSNAYPGRKVVGVHSRDVLLNAGNVH</sequence>
<dbReference type="OrthoDB" id="544103at2759"/>
<proteinExistence type="predicted"/>
<dbReference type="EMBL" id="PGGS01001131">
    <property type="protein sequence ID" value="PNH00858.1"/>
    <property type="molecule type" value="Genomic_DNA"/>
</dbReference>
<dbReference type="GO" id="GO:0004668">
    <property type="term" value="F:protein-arginine deiminase activity"/>
    <property type="evidence" value="ECO:0007669"/>
    <property type="project" value="InterPro"/>
</dbReference>
<dbReference type="InterPro" id="IPR007466">
    <property type="entry name" value="Peptidyl-Arg-deiminase_porph"/>
</dbReference>
<evidence type="ECO:0000313" key="3">
    <source>
        <dbReference type="Proteomes" id="UP000236333"/>
    </source>
</evidence>
<protein>
    <submittedName>
        <fullName evidence="2">Putative agmatine deiminase</fullName>
    </submittedName>
</protein>
<feature type="non-terminal residue" evidence="2">
    <location>
        <position position="103"/>
    </location>
</feature>
<dbReference type="Gene3D" id="3.75.10.10">
    <property type="entry name" value="L-arginine/glycine Amidinotransferase, Chain A"/>
    <property type="match status" value="1"/>
</dbReference>
<dbReference type="GO" id="GO:0047632">
    <property type="term" value="F:agmatine deiminase activity"/>
    <property type="evidence" value="ECO:0007669"/>
    <property type="project" value="TreeGrafter"/>
</dbReference>